<dbReference type="SUPFAM" id="SSF53335">
    <property type="entry name" value="S-adenosyl-L-methionine-dependent methyltransferases"/>
    <property type="match status" value="1"/>
</dbReference>
<dbReference type="Proteomes" id="UP000188912">
    <property type="component" value="Chromosome"/>
</dbReference>
<evidence type="ECO:0000256" key="3">
    <source>
        <dbReference type="PROSITE-ProRule" id="PRU00339"/>
    </source>
</evidence>
<dbReference type="PROSITE" id="PS50005">
    <property type="entry name" value="TPR"/>
    <property type="match status" value="1"/>
</dbReference>
<dbReference type="InterPro" id="IPR013217">
    <property type="entry name" value="Methyltransf_12"/>
</dbReference>
<sequence>MIDEKALEKAYNRGLALEKSGDFAGAAEAYREALVLDPEDHGGAAVRLAAIGQGAVPETAPKAYVATLFDQHAEVFDMILVDQLGYDVPLQLREQLLGFTHGKHIFKQMLDLGCGTGLCADALDDLAESKTGIDLSENMVAIAHEKGDYDKLFVGDVVQFLQEKHLEQWDLIVATDVLPYMGALEAFFTAAAHNLTEEGVFGFSSESLAEKPLQKKGFIVGPHQRFAHDTDYVRQCLEQAGLKLVDCRDIVVRAEQGAPVPGQLFLAKKEN</sequence>
<dbReference type="CDD" id="cd02440">
    <property type="entry name" value="AdoMet_MTases"/>
    <property type="match status" value="1"/>
</dbReference>
<dbReference type="Pfam" id="PF08242">
    <property type="entry name" value="Methyltransf_12"/>
    <property type="match status" value="1"/>
</dbReference>
<evidence type="ECO:0000256" key="2">
    <source>
        <dbReference type="ARBA" id="ARBA00022803"/>
    </source>
</evidence>
<protein>
    <submittedName>
        <fullName evidence="5">Methyltransferase</fullName>
    </submittedName>
</protein>
<dbReference type="SUPFAM" id="SSF48452">
    <property type="entry name" value="TPR-like"/>
    <property type="match status" value="1"/>
</dbReference>
<keyword evidence="1" id="KW-0677">Repeat</keyword>
<evidence type="ECO:0000259" key="4">
    <source>
        <dbReference type="Pfam" id="PF08242"/>
    </source>
</evidence>
<reference evidence="5 6" key="1">
    <citation type="journal article" date="2010" name="Science">
        <title>Genomic comparison of the ants Camponotus floridanus and Harpegnathos saltator.</title>
        <authorList>
            <person name="Bonasio R."/>
            <person name="Zhang G."/>
            <person name="Ye C."/>
            <person name="Mutti N.S."/>
            <person name="Fang X."/>
            <person name="Qin N."/>
            <person name="Donahue G."/>
            <person name="Yang P."/>
            <person name="Li Q."/>
            <person name="Li C."/>
            <person name="Zhang P."/>
            <person name="Huang Z."/>
            <person name="Berger S.L."/>
            <person name="Reinberg D."/>
            <person name="Wang J."/>
            <person name="Liebig J."/>
        </authorList>
    </citation>
    <scope>NUCLEOTIDE SEQUENCE [LARGE SCALE GENOMIC DNA]</scope>
    <source>
        <strain evidence="5 6">Hsal</strain>
    </source>
</reference>
<organism evidence="5 6">
    <name type="scientific">Candidatus Tokpelaia hoelldobleri</name>
    <dbReference type="NCBI Taxonomy" id="1902579"/>
    <lineage>
        <taxon>Bacteria</taxon>
        <taxon>Pseudomonadati</taxon>
        <taxon>Pseudomonadota</taxon>
        <taxon>Alphaproteobacteria</taxon>
        <taxon>Hyphomicrobiales</taxon>
        <taxon>Candidatus Tokpelaia</taxon>
    </lineage>
</organism>
<evidence type="ECO:0000313" key="6">
    <source>
        <dbReference type="Proteomes" id="UP000188912"/>
    </source>
</evidence>
<dbReference type="InterPro" id="IPR019734">
    <property type="entry name" value="TPR_rpt"/>
</dbReference>
<keyword evidence="5" id="KW-0808">Transferase</keyword>
<proteinExistence type="predicted"/>
<feature type="domain" description="Methyltransferase type 12" evidence="4">
    <location>
        <begin position="110"/>
        <end position="201"/>
    </location>
</feature>
<dbReference type="Pfam" id="PF07719">
    <property type="entry name" value="TPR_2"/>
    <property type="match status" value="1"/>
</dbReference>
<accession>A0A1U9JUT5</accession>
<keyword evidence="5" id="KW-0489">Methyltransferase</keyword>
<gene>
    <name evidence="5" type="ORF">BHV28_09150</name>
</gene>
<dbReference type="STRING" id="1902579.BHV28_09150"/>
<evidence type="ECO:0000313" key="5">
    <source>
        <dbReference type="EMBL" id="AQS41611.1"/>
    </source>
</evidence>
<dbReference type="InterPro" id="IPR029063">
    <property type="entry name" value="SAM-dependent_MTases_sf"/>
</dbReference>
<dbReference type="PANTHER" id="PTHR43861:SF6">
    <property type="entry name" value="METHYLTRANSFERASE TYPE 11"/>
    <property type="match status" value="1"/>
</dbReference>
<dbReference type="Gene3D" id="3.40.50.150">
    <property type="entry name" value="Vaccinia Virus protein VP39"/>
    <property type="match status" value="1"/>
</dbReference>
<keyword evidence="6" id="KW-1185">Reference proteome</keyword>
<dbReference type="Gene3D" id="1.25.40.10">
    <property type="entry name" value="Tetratricopeptide repeat domain"/>
    <property type="match status" value="1"/>
</dbReference>
<feature type="repeat" description="TPR" evidence="3">
    <location>
        <begin position="7"/>
        <end position="40"/>
    </location>
</feature>
<dbReference type="EMBL" id="CP017315">
    <property type="protein sequence ID" value="AQS41611.1"/>
    <property type="molecule type" value="Genomic_DNA"/>
</dbReference>
<dbReference type="SMART" id="SM00028">
    <property type="entry name" value="TPR"/>
    <property type="match status" value="1"/>
</dbReference>
<name>A0A1U9JUT5_9HYPH</name>
<dbReference type="PANTHER" id="PTHR43861">
    <property type="entry name" value="TRANS-ACONITATE 2-METHYLTRANSFERASE-RELATED"/>
    <property type="match status" value="1"/>
</dbReference>
<dbReference type="AlphaFoldDB" id="A0A1U9JUT5"/>
<evidence type="ECO:0000256" key="1">
    <source>
        <dbReference type="ARBA" id="ARBA00022737"/>
    </source>
</evidence>
<reference evidence="5 6" key="2">
    <citation type="journal article" date="2016" name="Sci. Rep.">
        <title>The genome of Rhizobiales bacteria in predatory ants reveals urease gene functions but no genes for nitrogen fixation.</title>
        <authorList>
            <person name="Neuvonen M.M."/>
            <person name="Tamarit D."/>
            <person name="Naslund K."/>
            <person name="Liebig J."/>
            <person name="Feldhaar H."/>
            <person name="Moran N.A."/>
            <person name="Guy L."/>
            <person name="Andersson S.G."/>
        </authorList>
    </citation>
    <scope>NUCLEOTIDE SEQUENCE [LARGE SCALE GENOMIC DNA]</scope>
    <source>
        <strain evidence="5 6">Hsal</strain>
    </source>
</reference>
<keyword evidence="2 3" id="KW-0802">TPR repeat</keyword>
<dbReference type="GO" id="GO:0008168">
    <property type="term" value="F:methyltransferase activity"/>
    <property type="evidence" value="ECO:0007669"/>
    <property type="project" value="UniProtKB-KW"/>
</dbReference>
<dbReference type="GO" id="GO:0032259">
    <property type="term" value="P:methylation"/>
    <property type="evidence" value="ECO:0007669"/>
    <property type="project" value="UniProtKB-KW"/>
</dbReference>
<dbReference type="InterPro" id="IPR011990">
    <property type="entry name" value="TPR-like_helical_dom_sf"/>
</dbReference>
<dbReference type="KEGG" id="thd:BHV28_09150"/>
<dbReference type="InterPro" id="IPR013105">
    <property type="entry name" value="TPR_2"/>
</dbReference>